<comment type="caution">
    <text evidence="3">The sequence shown here is derived from an EMBL/GenBank/DDBJ whole genome shotgun (WGS) entry which is preliminary data.</text>
</comment>
<dbReference type="RefSeq" id="WP_211874338.1">
    <property type="nucleotide sequence ID" value="NZ_JAAEDH010000010.1"/>
</dbReference>
<comment type="similarity">
    <text evidence="1">Belongs to the outer membrane factor (OMF) (TC 1.B.17) family.</text>
</comment>
<reference evidence="3" key="1">
    <citation type="submission" date="2020-01" db="EMBL/GenBank/DDBJ databases">
        <authorList>
            <person name="Rat A."/>
        </authorList>
    </citation>
    <scope>NUCLEOTIDE SEQUENCE</scope>
    <source>
        <strain evidence="3">LMG 28251</strain>
    </source>
</reference>
<dbReference type="SUPFAM" id="SSF56954">
    <property type="entry name" value="Outer membrane efflux proteins (OEP)"/>
    <property type="match status" value="1"/>
</dbReference>
<dbReference type="Proteomes" id="UP001196068">
    <property type="component" value="Unassembled WGS sequence"/>
</dbReference>
<dbReference type="EMBL" id="JAAEDH010000010">
    <property type="protein sequence ID" value="MBR0655504.1"/>
    <property type="molecule type" value="Genomic_DNA"/>
</dbReference>
<reference evidence="3" key="2">
    <citation type="journal article" date="2021" name="Syst. Appl. Microbiol.">
        <title>Roseomonas hellenica sp. nov., isolated from roots of wild-growing Alkanna tinctoria.</title>
        <authorList>
            <person name="Rat A."/>
            <person name="Naranjo H.D."/>
            <person name="Lebbe L."/>
            <person name="Cnockaert M."/>
            <person name="Krigas N."/>
            <person name="Grigoriadou K."/>
            <person name="Maloupa E."/>
            <person name="Willems A."/>
        </authorList>
    </citation>
    <scope>NUCLEOTIDE SEQUENCE</scope>
    <source>
        <strain evidence="3">LMG 28251</strain>
    </source>
</reference>
<organism evidence="3 4">
    <name type="scientific">Plastoroseomonas arctica</name>
    <dbReference type="NCBI Taxonomy" id="1509237"/>
    <lineage>
        <taxon>Bacteria</taxon>
        <taxon>Pseudomonadati</taxon>
        <taxon>Pseudomonadota</taxon>
        <taxon>Alphaproteobacteria</taxon>
        <taxon>Acetobacterales</taxon>
        <taxon>Acetobacteraceae</taxon>
        <taxon>Plastoroseomonas</taxon>
    </lineage>
</organism>
<dbReference type="PANTHER" id="PTHR30203">
    <property type="entry name" value="OUTER MEMBRANE CATION EFFLUX PROTEIN"/>
    <property type="match status" value="1"/>
</dbReference>
<evidence type="ECO:0000313" key="4">
    <source>
        <dbReference type="Proteomes" id="UP001196068"/>
    </source>
</evidence>
<accession>A0AAF1JWS9</accession>
<dbReference type="GO" id="GO:0015562">
    <property type="term" value="F:efflux transmembrane transporter activity"/>
    <property type="evidence" value="ECO:0007669"/>
    <property type="project" value="InterPro"/>
</dbReference>
<sequence length="400" mass="43551">MRSLLLALPLMLGMQAPSAATDLRSGFAAAVELNAEIRSLTAQRDVIAARRSGSEALLPGAPTLSPSWRTQVNPQRSGYQEFEVGVDAPIWLPGESRALRGSVTAQEQQWEARLRQARITVAGEVRDAYWAWGLALAEREAARARLAAARLLERDMGRQAAGGNAPRTDLLVAQADARDAEGTLRIADGQVRDAVLAFRALTGRDPRSGPSESVARASIPGAALRDLPQAAVAATSLVLARAEERLAQVRDRASPTLFAGYRREREAFGERWVDRPMIGIRIPFTYGPQVEERAAMARAEAMSAEAQLATIARTFESTERRARAQREDAEALTGLTEQRYRALAEQTGLIETAFRAGNVTFIEVARARAQLAQADAARRRTRVERDRAASVINQILGVEP</sequence>
<dbReference type="Gene3D" id="1.20.1600.10">
    <property type="entry name" value="Outer membrane efflux proteins (OEP)"/>
    <property type="match status" value="1"/>
</dbReference>
<evidence type="ECO:0000256" key="2">
    <source>
        <dbReference type="SAM" id="SignalP"/>
    </source>
</evidence>
<keyword evidence="2" id="KW-0732">Signal</keyword>
<evidence type="ECO:0000256" key="1">
    <source>
        <dbReference type="ARBA" id="ARBA00007613"/>
    </source>
</evidence>
<dbReference type="PANTHER" id="PTHR30203:SF24">
    <property type="entry name" value="BLR4935 PROTEIN"/>
    <property type="match status" value="1"/>
</dbReference>
<gene>
    <name evidence="3" type="ORF">GXW79_10460</name>
</gene>
<proteinExistence type="inferred from homology"/>
<protein>
    <submittedName>
        <fullName evidence="3">TolC family protein</fullName>
    </submittedName>
</protein>
<dbReference type="InterPro" id="IPR010131">
    <property type="entry name" value="MdtP/NodT-like"/>
</dbReference>
<feature type="signal peptide" evidence="2">
    <location>
        <begin position="1"/>
        <end position="19"/>
    </location>
</feature>
<dbReference type="AlphaFoldDB" id="A0AAF1JWS9"/>
<evidence type="ECO:0000313" key="3">
    <source>
        <dbReference type="EMBL" id="MBR0655504.1"/>
    </source>
</evidence>
<dbReference type="InterPro" id="IPR003423">
    <property type="entry name" value="OMP_efflux"/>
</dbReference>
<keyword evidence="4" id="KW-1185">Reference proteome</keyword>
<feature type="chain" id="PRO_5042268859" evidence="2">
    <location>
        <begin position="20"/>
        <end position="400"/>
    </location>
</feature>
<name>A0AAF1JWS9_9PROT</name>
<dbReference type="Pfam" id="PF02321">
    <property type="entry name" value="OEP"/>
    <property type="match status" value="1"/>
</dbReference>